<dbReference type="AlphaFoldDB" id="A0A8X6QE61"/>
<protein>
    <submittedName>
        <fullName evidence="1">Uncharacterized protein</fullName>
    </submittedName>
</protein>
<reference evidence="1" key="1">
    <citation type="submission" date="2020-08" db="EMBL/GenBank/DDBJ databases">
        <title>Multicomponent nature underlies the extraordinary mechanical properties of spider dragline silk.</title>
        <authorList>
            <person name="Kono N."/>
            <person name="Nakamura H."/>
            <person name="Mori M."/>
            <person name="Yoshida Y."/>
            <person name="Ohtoshi R."/>
            <person name="Malay A.D."/>
            <person name="Moran D.A.P."/>
            <person name="Tomita M."/>
            <person name="Numata K."/>
            <person name="Arakawa K."/>
        </authorList>
    </citation>
    <scope>NUCLEOTIDE SEQUENCE</scope>
</reference>
<dbReference type="Proteomes" id="UP000887013">
    <property type="component" value="Unassembled WGS sequence"/>
</dbReference>
<evidence type="ECO:0000313" key="1">
    <source>
        <dbReference type="EMBL" id="GFU21777.1"/>
    </source>
</evidence>
<gene>
    <name evidence="1" type="ORF">NPIL_309831</name>
</gene>
<keyword evidence="2" id="KW-1185">Reference proteome</keyword>
<proteinExistence type="predicted"/>
<accession>A0A8X6QE61</accession>
<organism evidence="1 2">
    <name type="scientific">Nephila pilipes</name>
    <name type="common">Giant wood spider</name>
    <name type="synonym">Nephila maculata</name>
    <dbReference type="NCBI Taxonomy" id="299642"/>
    <lineage>
        <taxon>Eukaryota</taxon>
        <taxon>Metazoa</taxon>
        <taxon>Ecdysozoa</taxon>
        <taxon>Arthropoda</taxon>
        <taxon>Chelicerata</taxon>
        <taxon>Arachnida</taxon>
        <taxon>Araneae</taxon>
        <taxon>Araneomorphae</taxon>
        <taxon>Entelegynae</taxon>
        <taxon>Araneoidea</taxon>
        <taxon>Nephilidae</taxon>
        <taxon>Nephila</taxon>
    </lineage>
</organism>
<dbReference type="EMBL" id="BMAW01080885">
    <property type="protein sequence ID" value="GFU21777.1"/>
    <property type="molecule type" value="Genomic_DNA"/>
</dbReference>
<sequence length="105" mass="11506">MQNKETLTLIVYTYIHLGNVVVDRCNVGGWWIVEVLVGCSISVGGDGVVVGVGVIRVGIIVGRVGNEGNFLIILEVRDGASEDNTEQSDEKLLREKDKLEVYEMN</sequence>
<name>A0A8X6QE61_NEPPI</name>
<evidence type="ECO:0000313" key="2">
    <source>
        <dbReference type="Proteomes" id="UP000887013"/>
    </source>
</evidence>
<comment type="caution">
    <text evidence="1">The sequence shown here is derived from an EMBL/GenBank/DDBJ whole genome shotgun (WGS) entry which is preliminary data.</text>
</comment>